<evidence type="ECO:0000313" key="1">
    <source>
        <dbReference type="EMBL" id="CAB4222091.1"/>
    </source>
</evidence>
<protein>
    <submittedName>
        <fullName evidence="1">Uncharacterized protein</fullName>
    </submittedName>
</protein>
<sequence length="100" mass="11442">MKITLDLTAADFDNLTTTQMRWSGTDWATQNAEYEARFETLIPLTEIDYGWEFAFWCSTKTDQLLAAAYLKAIAEPTQLLFDAATNEWVILTDYAASWTN</sequence>
<accession>A0A6J5T4W7</accession>
<proteinExistence type="predicted"/>
<dbReference type="EMBL" id="LR797520">
    <property type="protein sequence ID" value="CAB4222091.1"/>
    <property type="molecule type" value="Genomic_DNA"/>
</dbReference>
<gene>
    <name evidence="1" type="ORF">UFOVP1648_19</name>
</gene>
<reference evidence="1" key="1">
    <citation type="submission" date="2020-05" db="EMBL/GenBank/DDBJ databases">
        <authorList>
            <person name="Chiriac C."/>
            <person name="Salcher M."/>
            <person name="Ghai R."/>
            <person name="Kavagutti S V."/>
        </authorList>
    </citation>
    <scope>NUCLEOTIDE SEQUENCE</scope>
</reference>
<name>A0A6J5T4W7_9CAUD</name>
<organism evidence="1">
    <name type="scientific">uncultured Caudovirales phage</name>
    <dbReference type="NCBI Taxonomy" id="2100421"/>
    <lineage>
        <taxon>Viruses</taxon>
        <taxon>Duplodnaviria</taxon>
        <taxon>Heunggongvirae</taxon>
        <taxon>Uroviricota</taxon>
        <taxon>Caudoviricetes</taxon>
        <taxon>Peduoviridae</taxon>
        <taxon>Maltschvirus</taxon>
        <taxon>Maltschvirus maltsch</taxon>
    </lineage>
</organism>